<feature type="repeat" description="PPR" evidence="2">
    <location>
        <begin position="72"/>
        <end position="106"/>
    </location>
</feature>
<gene>
    <name evidence="3" type="ORF">SNEC2469_LOCUS12281</name>
</gene>
<keyword evidence="4" id="KW-1185">Reference proteome</keyword>
<dbReference type="Gene3D" id="3.40.50.150">
    <property type="entry name" value="Vaccinia Virus protein VP39"/>
    <property type="match status" value="2"/>
</dbReference>
<feature type="non-terminal residue" evidence="3">
    <location>
        <position position="666"/>
    </location>
</feature>
<reference evidence="3" key="1">
    <citation type="submission" date="2021-02" db="EMBL/GenBank/DDBJ databases">
        <authorList>
            <person name="Dougan E. K."/>
            <person name="Rhodes N."/>
            <person name="Thang M."/>
            <person name="Chan C."/>
        </authorList>
    </citation>
    <scope>NUCLEOTIDE SEQUENCE</scope>
</reference>
<dbReference type="Pfam" id="PF13812">
    <property type="entry name" value="PPR_3"/>
    <property type="match status" value="1"/>
</dbReference>
<dbReference type="PANTHER" id="PTHR47936">
    <property type="entry name" value="PPR_LONG DOMAIN-CONTAINING PROTEIN"/>
    <property type="match status" value="1"/>
</dbReference>
<comment type="caution">
    <text evidence="3">The sequence shown here is derived from an EMBL/GenBank/DDBJ whole genome shotgun (WGS) entry which is preliminary data.</text>
</comment>
<sequence>VNAFHFGACINACAKAESWRPALGLLQQMQARRVEQNTVTFSACISACEKCHKWESAVELLSQMTRKRVDKNLITYSACISACAASGQWEQSLSLLQSMRSSAMAPDRVACNACITSCARGAQSQMAVGLLQEMPSLGLSPDVISYSAVFGVCEETRQWEQTLKLCEQMQHQSLQLDGFGYLVHACDSSFISKEVKVEVFVRGSAVAFAKVDVHACSASVSVCERAGRWEEVLRLWPTLQEVQEEANRKESQLYDFSSTGPEDITKHLERALELQWLVGYPFLASGHDQLTHGFYKYVAGMQALCARALFALIPEATTVMDMFCGSGTVLVEGRAAGKDVIGCDVSPLALFAAAHHTDAHRLDLDLLLAKSRELAHGMKLKSETWKYLRSRIASLEPGALRDALHFVLLVSLSRARDRTYLHSSSKEWGDRGPGAFGAEGTLEDDLLEAPALFHGVAQLYAARIRSLRKAMPSEGEVQIHRCDNRILQLPEKVDAIITGPPYPGVYDYHEPASASADLLGGQILYDFCEPGSTVGGGRVPTVEDQVGHLGLSSSEYAPGREIGQNRDWLEEGTDYASKWRQEQESWLASAFRNLRAGGTSTLMIGDGDEAAPGDGGFDNLRPTVEAAEKVGFRLIATASIRGKRRHPKQPKGMKRTEHMVHLLKPP</sequence>
<evidence type="ECO:0000313" key="4">
    <source>
        <dbReference type="Proteomes" id="UP000601435"/>
    </source>
</evidence>
<organism evidence="3 4">
    <name type="scientific">Symbiodinium necroappetens</name>
    <dbReference type="NCBI Taxonomy" id="1628268"/>
    <lineage>
        <taxon>Eukaryota</taxon>
        <taxon>Sar</taxon>
        <taxon>Alveolata</taxon>
        <taxon>Dinophyceae</taxon>
        <taxon>Suessiales</taxon>
        <taxon>Symbiodiniaceae</taxon>
        <taxon>Symbiodinium</taxon>
    </lineage>
</organism>
<dbReference type="Gene3D" id="1.25.40.10">
    <property type="entry name" value="Tetratricopeptide repeat domain"/>
    <property type="match status" value="2"/>
</dbReference>
<dbReference type="PANTHER" id="PTHR47936:SF1">
    <property type="entry name" value="PENTATRICOPEPTIDE REPEAT-CONTAINING PROTEIN GUN1, CHLOROPLASTIC"/>
    <property type="match status" value="1"/>
</dbReference>
<keyword evidence="1" id="KW-0677">Repeat</keyword>
<dbReference type="Pfam" id="PF01535">
    <property type="entry name" value="PPR"/>
    <property type="match status" value="1"/>
</dbReference>
<evidence type="ECO:0000313" key="3">
    <source>
        <dbReference type="EMBL" id="CAE7445613.1"/>
    </source>
</evidence>
<name>A0A812RLP8_9DINO</name>
<dbReference type="AlphaFoldDB" id="A0A812RLP8"/>
<accession>A0A812RLP8</accession>
<feature type="repeat" description="PPR" evidence="2">
    <location>
        <begin position="107"/>
        <end position="141"/>
    </location>
</feature>
<dbReference type="InterPro" id="IPR002885">
    <property type="entry name" value="PPR_rpt"/>
</dbReference>
<dbReference type="InterPro" id="IPR029063">
    <property type="entry name" value="SAM-dependent_MTases_sf"/>
</dbReference>
<evidence type="ECO:0000256" key="1">
    <source>
        <dbReference type="ARBA" id="ARBA00022737"/>
    </source>
</evidence>
<feature type="repeat" description="PPR" evidence="2">
    <location>
        <begin position="37"/>
        <end position="71"/>
    </location>
</feature>
<dbReference type="Pfam" id="PF13041">
    <property type="entry name" value="PPR_2"/>
    <property type="match status" value="1"/>
</dbReference>
<proteinExistence type="predicted"/>
<evidence type="ECO:0000256" key="2">
    <source>
        <dbReference type="PROSITE-ProRule" id="PRU00708"/>
    </source>
</evidence>
<protein>
    <submittedName>
        <fullName evidence="3">Uncharacterized protein</fullName>
    </submittedName>
</protein>
<dbReference type="EMBL" id="CAJNJA010019450">
    <property type="protein sequence ID" value="CAE7445613.1"/>
    <property type="molecule type" value="Genomic_DNA"/>
</dbReference>
<dbReference type="Proteomes" id="UP000601435">
    <property type="component" value="Unassembled WGS sequence"/>
</dbReference>
<dbReference type="SUPFAM" id="SSF53335">
    <property type="entry name" value="S-adenosyl-L-methionine-dependent methyltransferases"/>
    <property type="match status" value="2"/>
</dbReference>
<dbReference type="InterPro" id="IPR011990">
    <property type="entry name" value="TPR-like_helical_dom_sf"/>
</dbReference>
<dbReference type="PROSITE" id="PS51375">
    <property type="entry name" value="PPR"/>
    <property type="match status" value="3"/>
</dbReference>
<dbReference type="NCBIfam" id="TIGR00756">
    <property type="entry name" value="PPR"/>
    <property type="match status" value="2"/>
</dbReference>
<dbReference type="OrthoDB" id="185373at2759"/>